<dbReference type="Pfam" id="PF00288">
    <property type="entry name" value="GHMP_kinases_N"/>
    <property type="match status" value="1"/>
</dbReference>
<keyword evidence="10" id="KW-0119">Carbohydrate metabolism</keyword>
<dbReference type="Gene3D" id="3.30.70.890">
    <property type="entry name" value="GHMP kinase, C-terminal domain"/>
    <property type="match status" value="1"/>
</dbReference>
<reference evidence="15 16" key="1">
    <citation type="submission" date="2021-05" db="EMBL/GenBank/DDBJ databases">
        <title>A Polyphasic approach of four new species of the genus Ohtaekwangia: Ohtaekwangia histidinii sp. nov., Ohtaekwangia cretensis sp. nov., Ohtaekwangia indiensis sp. nov., Ohtaekwangia reichenbachii sp. nov. from diverse environment.</title>
        <authorList>
            <person name="Octaviana S."/>
        </authorList>
    </citation>
    <scope>NUCLEOTIDE SEQUENCE [LARGE SCALE GENOMIC DNA]</scope>
    <source>
        <strain evidence="15 16">PWU4</strain>
    </source>
</reference>
<evidence type="ECO:0000313" key="16">
    <source>
        <dbReference type="Proteomes" id="UP001319200"/>
    </source>
</evidence>
<sequence length="393" mass="44295">MQNLEQEIHARFTQLFNKEPLLVRSPGRINLIGEHTDYNDGFVMPAAIDKDIIFAIAPSDNGESYIYSVKYDERIKVDLKSPEKVEDPAWANYLLGVLHQMVEEGMPVKPFNCVFGGEVPLGAGLSSSAALECGFAFALNELFALKIPKIRLVKMAQWAEHHYAGVKCGIMDQFASVMGKEGHVILLDCRSLEYRYSPMDLKDFIIVLCDTKVKHKLVDSEYNTRRNECETGVAILKKYYPEITSLRDVKPEMLEKHKAELPGKVYNRCTYVVSEIRRVQQASRDLDAGDLVAFGKKMYETHEGLSKLYEVSCKELDFLVEESKKFDKVLGARMMGGGFGGCTINIIKKDAADRFISHLTKAYREAFSIDMRAYKVSIREGTSVLSKSPASII</sequence>
<evidence type="ECO:0000256" key="6">
    <source>
        <dbReference type="ARBA" id="ARBA00022777"/>
    </source>
</evidence>
<dbReference type="GO" id="GO:0046872">
    <property type="term" value="F:metal ion binding"/>
    <property type="evidence" value="ECO:0007669"/>
    <property type="project" value="UniProtKB-KW"/>
</dbReference>
<dbReference type="InterPro" id="IPR036554">
    <property type="entry name" value="GHMP_kinase_C_sf"/>
</dbReference>
<evidence type="ECO:0000256" key="5">
    <source>
        <dbReference type="ARBA" id="ARBA00022741"/>
    </source>
</evidence>
<dbReference type="NCBIfam" id="TIGR00131">
    <property type="entry name" value="gal_kin"/>
    <property type="match status" value="1"/>
</dbReference>
<evidence type="ECO:0000256" key="10">
    <source>
        <dbReference type="ARBA" id="ARBA00023277"/>
    </source>
</evidence>
<evidence type="ECO:0000259" key="12">
    <source>
        <dbReference type="Pfam" id="PF00288"/>
    </source>
</evidence>
<dbReference type="GO" id="GO:0005829">
    <property type="term" value="C:cytosol"/>
    <property type="evidence" value="ECO:0007669"/>
    <property type="project" value="TreeGrafter"/>
</dbReference>
<evidence type="ECO:0000313" key="15">
    <source>
        <dbReference type="EMBL" id="MBT1697218.1"/>
    </source>
</evidence>
<dbReference type="FunFam" id="3.30.70.890:FF:000001">
    <property type="entry name" value="Galactokinase"/>
    <property type="match status" value="1"/>
</dbReference>
<dbReference type="Pfam" id="PF10509">
    <property type="entry name" value="GalKase_gal_bdg"/>
    <property type="match status" value="1"/>
</dbReference>
<comment type="caution">
    <text evidence="15">The sequence shown here is derived from an EMBL/GenBank/DDBJ whole genome shotgun (WGS) entry which is preliminary data.</text>
</comment>
<dbReference type="InterPro" id="IPR019741">
    <property type="entry name" value="Galactokinase_CS"/>
</dbReference>
<evidence type="ECO:0000256" key="3">
    <source>
        <dbReference type="ARBA" id="ARBA00022679"/>
    </source>
</evidence>
<evidence type="ECO:0000256" key="11">
    <source>
        <dbReference type="NCBIfam" id="TIGR00131"/>
    </source>
</evidence>
<dbReference type="InterPro" id="IPR000705">
    <property type="entry name" value="Galactokinase"/>
</dbReference>
<dbReference type="PROSITE" id="PS00627">
    <property type="entry name" value="GHMP_KINASES_ATP"/>
    <property type="match status" value="1"/>
</dbReference>
<dbReference type="InterPro" id="IPR014721">
    <property type="entry name" value="Ribsml_uS5_D2-typ_fold_subgr"/>
</dbReference>
<dbReference type="InterPro" id="IPR006204">
    <property type="entry name" value="GHMP_kinase_N_dom"/>
</dbReference>
<dbReference type="RefSeq" id="WP_254163047.1">
    <property type="nucleotide sequence ID" value="NZ_JAHESF010000008.1"/>
</dbReference>
<feature type="domain" description="GHMP kinase C-terminal" evidence="13">
    <location>
        <begin position="285"/>
        <end position="364"/>
    </location>
</feature>
<keyword evidence="3 15" id="KW-0808">Transferase</keyword>
<feature type="domain" description="GHMP kinase N-terminal" evidence="12">
    <location>
        <begin position="92"/>
        <end position="180"/>
    </location>
</feature>
<dbReference type="PRINTS" id="PR00959">
    <property type="entry name" value="MEVGALKINASE"/>
</dbReference>
<keyword evidence="6" id="KW-0418">Kinase</keyword>
<dbReference type="PRINTS" id="PR00473">
    <property type="entry name" value="GALCTOKINASE"/>
</dbReference>
<dbReference type="PANTHER" id="PTHR10457:SF7">
    <property type="entry name" value="GALACTOKINASE-RELATED"/>
    <property type="match status" value="1"/>
</dbReference>
<dbReference type="InterPro" id="IPR020568">
    <property type="entry name" value="Ribosomal_Su5_D2-typ_SF"/>
</dbReference>
<dbReference type="InterPro" id="IPR006203">
    <property type="entry name" value="GHMP_knse_ATP-bd_CS"/>
</dbReference>
<dbReference type="EMBL" id="JAHESF010000008">
    <property type="protein sequence ID" value="MBT1697218.1"/>
    <property type="molecule type" value="Genomic_DNA"/>
</dbReference>
<keyword evidence="4" id="KW-0479">Metal-binding</keyword>
<evidence type="ECO:0000256" key="7">
    <source>
        <dbReference type="ARBA" id="ARBA00022840"/>
    </source>
</evidence>
<dbReference type="GO" id="GO:0004335">
    <property type="term" value="F:galactokinase activity"/>
    <property type="evidence" value="ECO:0007669"/>
    <property type="project" value="UniProtKB-UniRule"/>
</dbReference>
<protein>
    <recommendedName>
        <fullName evidence="11">Galactokinase</fullName>
        <ecNumber evidence="11">2.7.1.6</ecNumber>
    </recommendedName>
</protein>
<dbReference type="PANTHER" id="PTHR10457">
    <property type="entry name" value="MEVALONATE KINASE/GALACTOKINASE"/>
    <property type="match status" value="1"/>
</dbReference>
<feature type="domain" description="Galactokinase N-terminal" evidence="14">
    <location>
        <begin position="11"/>
        <end position="58"/>
    </location>
</feature>
<comment type="similarity">
    <text evidence="1">Belongs to the GHMP kinase family. GalK subfamily.</text>
</comment>
<accession>A0AAP2DIY1</accession>
<dbReference type="PROSITE" id="PS00106">
    <property type="entry name" value="GALACTOKINASE"/>
    <property type="match status" value="1"/>
</dbReference>
<evidence type="ECO:0000259" key="13">
    <source>
        <dbReference type="Pfam" id="PF08544"/>
    </source>
</evidence>
<evidence type="ECO:0000256" key="4">
    <source>
        <dbReference type="ARBA" id="ARBA00022723"/>
    </source>
</evidence>
<dbReference type="InterPro" id="IPR013750">
    <property type="entry name" value="GHMP_kinase_C_dom"/>
</dbReference>
<dbReference type="EC" id="2.7.1.6" evidence="11"/>
<evidence type="ECO:0000256" key="1">
    <source>
        <dbReference type="ARBA" id="ARBA00006566"/>
    </source>
</evidence>
<evidence type="ECO:0000256" key="2">
    <source>
        <dbReference type="ARBA" id="ARBA00022490"/>
    </source>
</evidence>
<proteinExistence type="inferred from homology"/>
<gene>
    <name evidence="15" type="primary">galK</name>
    <name evidence="15" type="ORF">KK083_10050</name>
</gene>
<evidence type="ECO:0000259" key="14">
    <source>
        <dbReference type="Pfam" id="PF10509"/>
    </source>
</evidence>
<name>A0AAP2DIY1_9BACT</name>
<dbReference type="SUPFAM" id="SSF55060">
    <property type="entry name" value="GHMP Kinase, C-terminal domain"/>
    <property type="match status" value="1"/>
</dbReference>
<dbReference type="PIRSF" id="PIRSF000530">
    <property type="entry name" value="Galactokinase"/>
    <property type="match status" value="1"/>
</dbReference>
<evidence type="ECO:0000256" key="8">
    <source>
        <dbReference type="ARBA" id="ARBA00022842"/>
    </source>
</evidence>
<dbReference type="InterPro" id="IPR019539">
    <property type="entry name" value="GalKase_N"/>
</dbReference>
<evidence type="ECO:0000256" key="9">
    <source>
        <dbReference type="ARBA" id="ARBA00023144"/>
    </source>
</evidence>
<keyword evidence="2" id="KW-0963">Cytoplasm</keyword>
<keyword evidence="7" id="KW-0067">ATP-binding</keyword>
<dbReference type="Gene3D" id="3.30.230.10">
    <property type="match status" value="1"/>
</dbReference>
<dbReference type="GO" id="GO:0005524">
    <property type="term" value="F:ATP binding"/>
    <property type="evidence" value="ECO:0007669"/>
    <property type="project" value="UniProtKB-UniRule"/>
</dbReference>
<keyword evidence="16" id="KW-1185">Reference proteome</keyword>
<dbReference type="FunFam" id="3.30.230.10:FF:000017">
    <property type="entry name" value="Galactokinase"/>
    <property type="match status" value="1"/>
</dbReference>
<keyword evidence="5" id="KW-0547">Nucleotide-binding</keyword>
<dbReference type="AlphaFoldDB" id="A0AAP2DIY1"/>
<keyword evidence="8" id="KW-0460">Magnesium</keyword>
<dbReference type="SUPFAM" id="SSF54211">
    <property type="entry name" value="Ribosomal protein S5 domain 2-like"/>
    <property type="match status" value="1"/>
</dbReference>
<dbReference type="InterPro" id="IPR006206">
    <property type="entry name" value="Mevalonate/galactokinase"/>
</dbReference>
<keyword evidence="9" id="KW-0299">Galactose metabolism</keyword>
<dbReference type="Proteomes" id="UP001319200">
    <property type="component" value="Unassembled WGS sequence"/>
</dbReference>
<dbReference type="Pfam" id="PF08544">
    <property type="entry name" value="GHMP_kinases_C"/>
    <property type="match status" value="1"/>
</dbReference>
<organism evidence="15 16">
    <name type="scientific">Chryseosolibacter histidini</name>
    <dbReference type="NCBI Taxonomy" id="2782349"/>
    <lineage>
        <taxon>Bacteria</taxon>
        <taxon>Pseudomonadati</taxon>
        <taxon>Bacteroidota</taxon>
        <taxon>Cytophagia</taxon>
        <taxon>Cytophagales</taxon>
        <taxon>Chryseotaleaceae</taxon>
        <taxon>Chryseosolibacter</taxon>
    </lineage>
</organism>
<dbReference type="GO" id="GO:0006012">
    <property type="term" value="P:galactose metabolic process"/>
    <property type="evidence" value="ECO:0007669"/>
    <property type="project" value="UniProtKB-UniRule"/>
</dbReference>